<keyword evidence="9" id="KW-1185">Reference proteome</keyword>
<sequence length="391" mass="40965">MLPVGKKFRKQIPTLSVLLAAGSLTAMTGGVVSPVMPEVREQLQIDPQWAGTLVGMHCLTIALFSPISGILADKFGKLRVLIPSLIFYAIFGMSGAWAQNFHSLLVSRALVGAASGGVAAASIGIISSMYDGEARTQILGYATSALAISSIIFPLLGGLVGSSNWQYAFFIYGLGFPVALSAALVLREEPRKSSMVDMSQSKKLIQSLKQPSVLTLFLALGLTSAIFYVVIVYAPLHFKAAIGAGTAFNGAILASRAVGAAVISATGASRLAKKLGSAKAIGLGFTLMGLSLITIPFLLQFYLILPTAVIFGMGFGIVMPNLYDALSKLNSKEVRSSVLAIGTGASNLGQFLSPLFLGPVWKYGGTNVFYVGALVSLITAVLSVKQSKAFR</sequence>
<feature type="transmembrane region" description="Helical" evidence="6">
    <location>
        <begin position="78"/>
        <end position="98"/>
    </location>
</feature>
<dbReference type="PANTHER" id="PTHR43124:SF3">
    <property type="entry name" value="CHLORAMPHENICOL EFFLUX PUMP RV0191"/>
    <property type="match status" value="1"/>
</dbReference>
<feature type="transmembrane region" description="Helical" evidence="6">
    <location>
        <begin position="48"/>
        <end position="71"/>
    </location>
</feature>
<evidence type="ECO:0000256" key="5">
    <source>
        <dbReference type="ARBA" id="ARBA00023136"/>
    </source>
</evidence>
<gene>
    <name evidence="8" type="ORF">BC008_22965</name>
</gene>
<dbReference type="InterPro" id="IPR020846">
    <property type="entry name" value="MFS_dom"/>
</dbReference>
<dbReference type="AlphaFoldDB" id="A0A0V7ZMD4"/>
<dbReference type="PROSITE" id="PS50850">
    <property type="entry name" value="MFS"/>
    <property type="match status" value="1"/>
</dbReference>
<evidence type="ECO:0000256" key="2">
    <source>
        <dbReference type="ARBA" id="ARBA00022475"/>
    </source>
</evidence>
<feature type="transmembrane region" description="Helical" evidence="6">
    <location>
        <begin position="213"/>
        <end position="236"/>
    </location>
</feature>
<reference evidence="8 9" key="1">
    <citation type="journal article" date="2015" name="Genome Announc.">
        <title>Draft Genome of the Euendolithic (true boring) Cyanobacterium Mastigocoleus testarum strain BC008.</title>
        <authorList>
            <person name="Guida B.S."/>
            <person name="Garcia-Pichel F."/>
        </authorList>
    </citation>
    <scope>NUCLEOTIDE SEQUENCE [LARGE SCALE GENOMIC DNA]</scope>
    <source>
        <strain evidence="8 9">BC008</strain>
    </source>
</reference>
<comment type="caution">
    <text evidence="8">The sequence shown here is derived from an EMBL/GenBank/DDBJ whole genome shotgun (WGS) entry which is preliminary data.</text>
</comment>
<dbReference type="InterPro" id="IPR050189">
    <property type="entry name" value="MFS_Efflux_Transporters"/>
</dbReference>
<dbReference type="InterPro" id="IPR001958">
    <property type="entry name" value="Tet-R_TetA/multi-R_MdtG-like"/>
</dbReference>
<protein>
    <submittedName>
        <fullName evidence="8">MFS transporter</fullName>
    </submittedName>
</protein>
<feature type="transmembrane region" description="Helical" evidence="6">
    <location>
        <begin position="104"/>
        <end position="126"/>
    </location>
</feature>
<evidence type="ECO:0000256" key="4">
    <source>
        <dbReference type="ARBA" id="ARBA00022989"/>
    </source>
</evidence>
<evidence type="ECO:0000256" key="3">
    <source>
        <dbReference type="ARBA" id="ARBA00022692"/>
    </source>
</evidence>
<keyword evidence="2" id="KW-1003">Cell membrane</keyword>
<dbReference type="CDD" id="cd17473">
    <property type="entry name" value="MFS_arabinose_efflux_permease_like"/>
    <property type="match status" value="1"/>
</dbReference>
<dbReference type="GO" id="GO:0005886">
    <property type="term" value="C:plasma membrane"/>
    <property type="evidence" value="ECO:0007669"/>
    <property type="project" value="UniProtKB-SubCell"/>
</dbReference>
<keyword evidence="5 6" id="KW-0472">Membrane</keyword>
<dbReference type="SUPFAM" id="SSF103473">
    <property type="entry name" value="MFS general substrate transporter"/>
    <property type="match status" value="1"/>
</dbReference>
<dbReference type="OrthoDB" id="9793283at2"/>
<evidence type="ECO:0000256" key="1">
    <source>
        <dbReference type="ARBA" id="ARBA00004651"/>
    </source>
</evidence>
<feature type="transmembrane region" description="Helical" evidence="6">
    <location>
        <begin position="138"/>
        <end position="161"/>
    </location>
</feature>
<dbReference type="PANTHER" id="PTHR43124">
    <property type="entry name" value="PURINE EFFLUX PUMP PBUE"/>
    <property type="match status" value="1"/>
</dbReference>
<feature type="transmembrane region" description="Helical" evidence="6">
    <location>
        <begin position="167"/>
        <end position="186"/>
    </location>
</feature>
<dbReference type="Proteomes" id="UP000053372">
    <property type="component" value="Unassembled WGS sequence"/>
</dbReference>
<dbReference type="EMBL" id="LMTZ01000103">
    <property type="protein sequence ID" value="KST65845.1"/>
    <property type="molecule type" value="Genomic_DNA"/>
</dbReference>
<dbReference type="GO" id="GO:0022857">
    <property type="term" value="F:transmembrane transporter activity"/>
    <property type="evidence" value="ECO:0007669"/>
    <property type="project" value="InterPro"/>
</dbReference>
<evidence type="ECO:0000256" key="6">
    <source>
        <dbReference type="SAM" id="Phobius"/>
    </source>
</evidence>
<feature type="transmembrane region" description="Helical" evidence="6">
    <location>
        <begin position="280"/>
        <end position="302"/>
    </location>
</feature>
<dbReference type="Gene3D" id="1.20.1250.20">
    <property type="entry name" value="MFS general substrate transporter like domains"/>
    <property type="match status" value="1"/>
</dbReference>
<dbReference type="PRINTS" id="PR01035">
    <property type="entry name" value="TCRTETA"/>
</dbReference>
<comment type="subcellular location">
    <subcellularLocation>
        <location evidence="1">Cell membrane</location>
        <topology evidence="1">Multi-pass membrane protein</topology>
    </subcellularLocation>
</comment>
<feature type="domain" description="Major facilitator superfamily (MFS) profile" evidence="7">
    <location>
        <begin position="14"/>
        <end position="391"/>
    </location>
</feature>
<proteinExistence type="predicted"/>
<feature type="transmembrane region" description="Helical" evidence="6">
    <location>
        <begin position="12"/>
        <end position="36"/>
    </location>
</feature>
<accession>A0A0V7ZMD4</accession>
<evidence type="ECO:0000313" key="9">
    <source>
        <dbReference type="Proteomes" id="UP000053372"/>
    </source>
</evidence>
<evidence type="ECO:0000259" key="7">
    <source>
        <dbReference type="PROSITE" id="PS50850"/>
    </source>
</evidence>
<feature type="transmembrane region" description="Helical" evidence="6">
    <location>
        <begin position="248"/>
        <end position="268"/>
    </location>
</feature>
<feature type="transmembrane region" description="Helical" evidence="6">
    <location>
        <begin position="367"/>
        <end position="384"/>
    </location>
</feature>
<dbReference type="Pfam" id="PF07690">
    <property type="entry name" value="MFS_1"/>
    <property type="match status" value="1"/>
</dbReference>
<feature type="transmembrane region" description="Helical" evidence="6">
    <location>
        <begin position="308"/>
        <end position="326"/>
    </location>
</feature>
<organism evidence="8 9">
    <name type="scientific">Mastigocoleus testarum BC008</name>
    <dbReference type="NCBI Taxonomy" id="371196"/>
    <lineage>
        <taxon>Bacteria</taxon>
        <taxon>Bacillati</taxon>
        <taxon>Cyanobacteriota</taxon>
        <taxon>Cyanophyceae</taxon>
        <taxon>Nostocales</taxon>
        <taxon>Hapalosiphonaceae</taxon>
        <taxon>Mastigocoleus</taxon>
    </lineage>
</organism>
<keyword evidence="4 6" id="KW-1133">Transmembrane helix</keyword>
<keyword evidence="3 6" id="KW-0812">Transmembrane</keyword>
<feature type="transmembrane region" description="Helical" evidence="6">
    <location>
        <begin position="338"/>
        <end position="361"/>
    </location>
</feature>
<name>A0A0V7ZMD4_9CYAN</name>
<dbReference type="InterPro" id="IPR011701">
    <property type="entry name" value="MFS"/>
</dbReference>
<dbReference type="InterPro" id="IPR036259">
    <property type="entry name" value="MFS_trans_sf"/>
</dbReference>
<dbReference type="RefSeq" id="WP_027844999.1">
    <property type="nucleotide sequence ID" value="NZ_LMTZ01000103.1"/>
</dbReference>
<evidence type="ECO:0000313" key="8">
    <source>
        <dbReference type="EMBL" id="KST65845.1"/>
    </source>
</evidence>